<dbReference type="GO" id="GO:0030435">
    <property type="term" value="P:sporulation resulting in formation of a cellular spore"/>
    <property type="evidence" value="ECO:0007669"/>
    <property type="project" value="UniProtKB-KW"/>
</dbReference>
<gene>
    <name evidence="4" type="ORF">DCCM_3498</name>
</gene>
<proteinExistence type="inferred from homology"/>
<evidence type="ECO:0000313" key="4">
    <source>
        <dbReference type="EMBL" id="GBF34385.1"/>
    </source>
</evidence>
<dbReference type="InterPro" id="IPR012610">
    <property type="entry name" value="SASP_SspH"/>
</dbReference>
<protein>
    <submittedName>
        <fullName evidence="4">Uncharacterized protein</fullName>
    </submittedName>
</protein>
<reference evidence="5" key="1">
    <citation type="submission" date="2018-02" db="EMBL/GenBank/DDBJ databases">
        <title>Genome sequence of Desulfocucumis palustris strain NAW-5.</title>
        <authorList>
            <person name="Watanabe M."/>
            <person name="Kojima H."/>
            <person name="Fukui M."/>
        </authorList>
    </citation>
    <scope>NUCLEOTIDE SEQUENCE [LARGE SCALE GENOMIC DNA]</scope>
    <source>
        <strain evidence="5">NAW-5</strain>
    </source>
</reference>
<keyword evidence="3" id="KW-0749">Sporulation</keyword>
<sequence length="90" mass="9910">MASMGKEQAKVNYFHGDGKNIYKFILESGDYVDIDRARKILNTRGTVEVFRNGLPVWIEGVDEVNNTASVRPLNGPGMVSEVPVAELVEG</sequence>
<evidence type="ECO:0000313" key="5">
    <source>
        <dbReference type="Proteomes" id="UP000239549"/>
    </source>
</evidence>
<name>A0A2L2XDT5_9FIRM</name>
<evidence type="ECO:0000256" key="2">
    <source>
        <dbReference type="ARBA" id="ARBA00006573"/>
    </source>
</evidence>
<dbReference type="NCBIfam" id="TIGR02861">
    <property type="entry name" value="SASP_H"/>
    <property type="match status" value="1"/>
</dbReference>
<dbReference type="GO" id="GO:0042601">
    <property type="term" value="C:endospore-forming forespore"/>
    <property type="evidence" value="ECO:0007669"/>
    <property type="project" value="InterPro"/>
</dbReference>
<dbReference type="GO" id="GO:0030436">
    <property type="term" value="P:asexual sporulation"/>
    <property type="evidence" value="ECO:0007669"/>
    <property type="project" value="InterPro"/>
</dbReference>
<dbReference type="Pfam" id="PF08141">
    <property type="entry name" value="SspH"/>
    <property type="match status" value="1"/>
</dbReference>
<comment type="caution">
    <text evidence="4">The sequence shown here is derived from an EMBL/GenBank/DDBJ whole genome shotgun (WGS) entry which is preliminary data.</text>
</comment>
<organism evidence="4 5">
    <name type="scientific">Desulfocucumis palustris</name>
    <dbReference type="NCBI Taxonomy" id="1898651"/>
    <lineage>
        <taxon>Bacteria</taxon>
        <taxon>Bacillati</taxon>
        <taxon>Bacillota</taxon>
        <taxon>Clostridia</taxon>
        <taxon>Eubacteriales</taxon>
        <taxon>Desulfocucumaceae</taxon>
        <taxon>Desulfocucumis</taxon>
    </lineage>
</organism>
<dbReference type="HAMAP" id="MF_00667">
    <property type="entry name" value="SspH"/>
    <property type="match status" value="1"/>
</dbReference>
<comment type="subcellular location">
    <subcellularLocation>
        <location evidence="1">Spore core</location>
    </subcellularLocation>
</comment>
<dbReference type="AlphaFoldDB" id="A0A2L2XDT5"/>
<dbReference type="EMBL" id="BFAV01000140">
    <property type="protein sequence ID" value="GBF34385.1"/>
    <property type="molecule type" value="Genomic_DNA"/>
</dbReference>
<comment type="similarity">
    <text evidence="2">Belongs to the SspH family.</text>
</comment>
<keyword evidence="5" id="KW-1185">Reference proteome</keyword>
<dbReference type="Proteomes" id="UP000239549">
    <property type="component" value="Unassembled WGS sequence"/>
</dbReference>
<accession>A0A2L2XDT5</accession>
<evidence type="ECO:0000256" key="1">
    <source>
        <dbReference type="ARBA" id="ARBA00004288"/>
    </source>
</evidence>
<evidence type="ECO:0000256" key="3">
    <source>
        <dbReference type="ARBA" id="ARBA00022969"/>
    </source>
</evidence>